<evidence type="ECO:0000313" key="1">
    <source>
        <dbReference type="EMBL" id="KAK3730295.1"/>
    </source>
</evidence>
<comment type="caution">
    <text evidence="1">The sequence shown here is derived from an EMBL/GenBank/DDBJ whole genome shotgun (WGS) entry which is preliminary data.</text>
</comment>
<accession>A0AAE0Y335</accession>
<sequence length="118" mass="12843">MKRHTAACGFHEPPKSQGKRVDHGITVRALCSASIFKKNSEKTISGQGLVTPVTRKSNQPTACCFYYLPPFISADMTLGAALEGIVMTEVIRSIINMTQCSKSLCTYPHRSALRPVSA</sequence>
<reference evidence="1" key="1">
    <citation type="journal article" date="2023" name="G3 (Bethesda)">
        <title>A reference genome for the long-term kleptoplast-retaining sea slug Elysia crispata morphotype clarki.</title>
        <authorList>
            <person name="Eastman K.E."/>
            <person name="Pendleton A.L."/>
            <person name="Shaikh M.A."/>
            <person name="Suttiyut T."/>
            <person name="Ogas R."/>
            <person name="Tomko P."/>
            <person name="Gavelis G."/>
            <person name="Widhalm J.R."/>
            <person name="Wisecaver J.H."/>
        </authorList>
    </citation>
    <scope>NUCLEOTIDE SEQUENCE</scope>
    <source>
        <strain evidence="1">ECLA1</strain>
    </source>
</reference>
<evidence type="ECO:0000313" key="2">
    <source>
        <dbReference type="Proteomes" id="UP001283361"/>
    </source>
</evidence>
<keyword evidence="2" id="KW-1185">Reference proteome</keyword>
<protein>
    <submittedName>
        <fullName evidence="1">Uncharacterized protein</fullName>
    </submittedName>
</protein>
<organism evidence="1 2">
    <name type="scientific">Elysia crispata</name>
    <name type="common">lettuce slug</name>
    <dbReference type="NCBI Taxonomy" id="231223"/>
    <lineage>
        <taxon>Eukaryota</taxon>
        <taxon>Metazoa</taxon>
        <taxon>Spiralia</taxon>
        <taxon>Lophotrochozoa</taxon>
        <taxon>Mollusca</taxon>
        <taxon>Gastropoda</taxon>
        <taxon>Heterobranchia</taxon>
        <taxon>Euthyneura</taxon>
        <taxon>Panpulmonata</taxon>
        <taxon>Sacoglossa</taxon>
        <taxon>Placobranchoidea</taxon>
        <taxon>Plakobranchidae</taxon>
        <taxon>Elysia</taxon>
    </lineage>
</organism>
<name>A0AAE0Y335_9GAST</name>
<dbReference type="EMBL" id="JAWDGP010007084">
    <property type="protein sequence ID" value="KAK3730295.1"/>
    <property type="molecule type" value="Genomic_DNA"/>
</dbReference>
<dbReference type="AlphaFoldDB" id="A0AAE0Y335"/>
<gene>
    <name evidence="1" type="ORF">RRG08_013590</name>
</gene>
<dbReference type="Proteomes" id="UP001283361">
    <property type="component" value="Unassembled WGS sequence"/>
</dbReference>
<proteinExistence type="predicted"/>